<name>A0ACC2G221_DALPE</name>
<keyword evidence="2" id="KW-1185">Reference proteome</keyword>
<organism evidence="1 2">
    <name type="scientific">Dallia pectoralis</name>
    <name type="common">Alaska blackfish</name>
    <dbReference type="NCBI Taxonomy" id="75939"/>
    <lineage>
        <taxon>Eukaryota</taxon>
        <taxon>Metazoa</taxon>
        <taxon>Chordata</taxon>
        <taxon>Craniata</taxon>
        <taxon>Vertebrata</taxon>
        <taxon>Euteleostomi</taxon>
        <taxon>Actinopterygii</taxon>
        <taxon>Neopterygii</taxon>
        <taxon>Teleostei</taxon>
        <taxon>Protacanthopterygii</taxon>
        <taxon>Esociformes</taxon>
        <taxon>Umbridae</taxon>
        <taxon>Dallia</taxon>
    </lineage>
</organism>
<evidence type="ECO:0000313" key="1">
    <source>
        <dbReference type="EMBL" id="KAJ7997684.1"/>
    </source>
</evidence>
<evidence type="ECO:0000313" key="2">
    <source>
        <dbReference type="Proteomes" id="UP001157502"/>
    </source>
</evidence>
<dbReference type="Proteomes" id="UP001157502">
    <property type="component" value="Chromosome 18"/>
</dbReference>
<proteinExistence type="predicted"/>
<reference evidence="1" key="1">
    <citation type="submission" date="2021-05" db="EMBL/GenBank/DDBJ databases">
        <authorList>
            <person name="Pan Q."/>
            <person name="Jouanno E."/>
            <person name="Zahm M."/>
            <person name="Klopp C."/>
            <person name="Cabau C."/>
            <person name="Louis A."/>
            <person name="Berthelot C."/>
            <person name="Parey E."/>
            <person name="Roest Crollius H."/>
            <person name="Montfort J."/>
            <person name="Robinson-Rechavi M."/>
            <person name="Bouchez O."/>
            <person name="Lampietro C."/>
            <person name="Lopez Roques C."/>
            <person name="Donnadieu C."/>
            <person name="Postlethwait J."/>
            <person name="Bobe J."/>
            <person name="Dillon D."/>
            <person name="Chandos A."/>
            <person name="von Hippel F."/>
            <person name="Guiguen Y."/>
        </authorList>
    </citation>
    <scope>NUCLEOTIDE SEQUENCE</scope>
    <source>
        <strain evidence="1">YG-Jan2019</strain>
    </source>
</reference>
<sequence>MTLLGASSGKPAKSDEIKDTLLANVDEWSTGIELVADDLNVFTLATETDEEITAKNQEGKLEGEDPSVNKEGEMWEKCMIIKATDQPLDDLSLGVPDDVFNEPKKHRVDNEESGADGEMTGNGQDYNTDKITNLKEEDIPEDKQIRNNIGDFICIENETETRDDSPMQKKNTIEKDWEEAVQEEEEMMMMVIREEAVQEEEEMMMMIREEAVQEEEEMMMMIREEAVQEEEEMMMMIREEAVQEEEEMMMMIREEAVQEEEEMMMMIREEAVQEEEEMMMMIREEAVQEEEEMMMVIQDFQENEMEEETEEQIEEETEEQIEEEAEEQIEEETEEQIEEEAEEQIEEETEEQIEEETEEQVEDLEEDVKGRLREEVVGEQRNKADEHVEVEGIVVDNRNELVDKFCLQTDIEYDGQGDLSTKPNVFEMSDSEKCTLNEGNGRSSCSNDPTLGVTLDVSHDDGKQIDTSGFNVIKTDEKESEDDNTSTESLSDEEMERYMHSLRVAHKTQAMELAVGVGKRPPIGRRSRRPSMPSISESGDEDRLSNRDDRKHLETVKCRSTCTLPLVAGDRDTSRGNEIRSNNIFSWHNLSTGLLYTILFVVFFLVAYHYDFLACFGLYLLSVFWLFCQREKQRLKGNNKLV</sequence>
<comment type="caution">
    <text evidence="1">The sequence shown here is derived from an EMBL/GenBank/DDBJ whole genome shotgun (WGS) entry which is preliminary data.</text>
</comment>
<gene>
    <name evidence="1" type="ORF">DPEC_G00214690</name>
</gene>
<accession>A0ACC2G221</accession>
<protein>
    <submittedName>
        <fullName evidence="1">Uncharacterized protein</fullName>
    </submittedName>
</protein>
<dbReference type="EMBL" id="CM055745">
    <property type="protein sequence ID" value="KAJ7997684.1"/>
    <property type="molecule type" value="Genomic_DNA"/>
</dbReference>